<protein>
    <submittedName>
        <fullName evidence="3">Uncharacterized protein</fullName>
    </submittedName>
</protein>
<dbReference type="Proteomes" id="UP000325684">
    <property type="component" value="Unassembled WGS sequence"/>
</dbReference>
<dbReference type="InterPro" id="IPR011990">
    <property type="entry name" value="TPR-like_helical_dom_sf"/>
</dbReference>
<dbReference type="Gene3D" id="1.25.40.10">
    <property type="entry name" value="Tetratricopeptide repeat domain"/>
    <property type="match status" value="1"/>
</dbReference>
<sequence length="131" mass="14697">MPQTLSQSDIRRRGSREPGFAPLGAGGPAQRPTLSIVSQILSRIFPGRSADRAVSGVQPMIAASPDLFPFYLERGIAFFELGHYHKALADFRTALRLNWRDEEATIWIGRAEAARERLTKKSRFHFFAHSS</sequence>
<dbReference type="SUPFAM" id="SSF48452">
    <property type="entry name" value="TPR-like"/>
    <property type="match status" value="1"/>
</dbReference>
<dbReference type="RefSeq" id="WP_150941949.1">
    <property type="nucleotide sequence ID" value="NZ_VCMV01000003.1"/>
</dbReference>
<evidence type="ECO:0000313" key="3">
    <source>
        <dbReference type="EMBL" id="KAB0268892.1"/>
    </source>
</evidence>
<reference evidence="3 4" key="1">
    <citation type="journal article" date="2019" name="Microorganisms">
        <title>Genome Insights into the Novel Species Microvirga brassicacearum, a Rapeseed Endophyte with Biotechnological Potential.</title>
        <authorList>
            <person name="Jimenez-Gomez A."/>
            <person name="Saati-Santamaria Z."/>
            <person name="Igual J.M."/>
            <person name="Rivas R."/>
            <person name="Mateos P.F."/>
            <person name="Garcia-Fraile P."/>
        </authorList>
    </citation>
    <scope>NUCLEOTIDE SEQUENCE [LARGE SCALE GENOMIC DNA]</scope>
    <source>
        <strain evidence="3 4">CDVBN77</strain>
    </source>
</reference>
<accession>A0A5N3PGM6</accession>
<dbReference type="AlphaFoldDB" id="A0A5N3PGM6"/>
<dbReference type="EMBL" id="VCMV01000003">
    <property type="protein sequence ID" value="KAB0268892.1"/>
    <property type="molecule type" value="Genomic_DNA"/>
</dbReference>
<name>A0A5N3PGM6_9HYPH</name>
<dbReference type="OrthoDB" id="8019798at2"/>
<comment type="caution">
    <text evidence="3">The sequence shown here is derived from an EMBL/GenBank/DDBJ whole genome shotgun (WGS) entry which is preliminary data.</text>
</comment>
<keyword evidence="4" id="KW-1185">Reference proteome</keyword>
<evidence type="ECO:0000256" key="2">
    <source>
        <dbReference type="SAM" id="MobiDB-lite"/>
    </source>
</evidence>
<gene>
    <name evidence="3" type="ORF">FEZ63_01885</name>
</gene>
<evidence type="ECO:0000256" key="1">
    <source>
        <dbReference type="PROSITE-ProRule" id="PRU00339"/>
    </source>
</evidence>
<organism evidence="3 4">
    <name type="scientific">Microvirga brassicacearum</name>
    <dbReference type="NCBI Taxonomy" id="2580413"/>
    <lineage>
        <taxon>Bacteria</taxon>
        <taxon>Pseudomonadati</taxon>
        <taxon>Pseudomonadota</taxon>
        <taxon>Alphaproteobacteria</taxon>
        <taxon>Hyphomicrobiales</taxon>
        <taxon>Methylobacteriaceae</taxon>
        <taxon>Microvirga</taxon>
    </lineage>
</organism>
<feature type="region of interest" description="Disordered" evidence="2">
    <location>
        <begin position="1"/>
        <end position="30"/>
    </location>
</feature>
<feature type="repeat" description="TPR" evidence="1">
    <location>
        <begin position="68"/>
        <end position="101"/>
    </location>
</feature>
<dbReference type="InterPro" id="IPR019734">
    <property type="entry name" value="TPR_rpt"/>
</dbReference>
<dbReference type="PROSITE" id="PS50005">
    <property type="entry name" value="TPR"/>
    <property type="match status" value="1"/>
</dbReference>
<keyword evidence="1" id="KW-0802">TPR repeat</keyword>
<proteinExistence type="predicted"/>
<evidence type="ECO:0000313" key="4">
    <source>
        <dbReference type="Proteomes" id="UP000325684"/>
    </source>
</evidence>